<dbReference type="GO" id="GO:0051087">
    <property type="term" value="F:protein-folding chaperone binding"/>
    <property type="evidence" value="ECO:0007669"/>
    <property type="project" value="TreeGrafter"/>
</dbReference>
<dbReference type="InterPro" id="IPR036869">
    <property type="entry name" value="J_dom_sf"/>
</dbReference>
<keyword evidence="1" id="KW-0143">Chaperone</keyword>
<keyword evidence="5" id="KW-1185">Reference proteome</keyword>
<feature type="domain" description="J" evidence="2">
    <location>
        <begin position="4"/>
        <end position="70"/>
    </location>
</feature>
<dbReference type="PRINTS" id="PR00625">
    <property type="entry name" value="JDOMAIN"/>
</dbReference>
<gene>
    <name evidence="3" type="ORF">PBRA_006288</name>
    <name evidence="4" type="ORF">PLBR_LOCUS2472</name>
</gene>
<evidence type="ECO:0000256" key="1">
    <source>
        <dbReference type="ARBA" id="ARBA00023186"/>
    </source>
</evidence>
<evidence type="ECO:0000313" key="3">
    <source>
        <dbReference type="EMBL" id="CEO98174.1"/>
    </source>
</evidence>
<dbReference type="SUPFAM" id="SSF49493">
    <property type="entry name" value="HSP40/DnaJ peptide-binding domain"/>
    <property type="match status" value="2"/>
</dbReference>
<evidence type="ECO:0000313" key="6">
    <source>
        <dbReference type="Proteomes" id="UP000290189"/>
    </source>
</evidence>
<dbReference type="InterPro" id="IPR008971">
    <property type="entry name" value="HSP40/DnaJ_pept-bd"/>
</dbReference>
<protein>
    <recommendedName>
        <fullName evidence="2">J domain-containing protein</fullName>
    </recommendedName>
</protein>
<organism evidence="3 5">
    <name type="scientific">Plasmodiophora brassicae</name>
    <name type="common">Clubroot disease agent</name>
    <dbReference type="NCBI Taxonomy" id="37360"/>
    <lineage>
        <taxon>Eukaryota</taxon>
        <taxon>Sar</taxon>
        <taxon>Rhizaria</taxon>
        <taxon>Endomyxa</taxon>
        <taxon>Phytomyxea</taxon>
        <taxon>Plasmodiophorida</taxon>
        <taxon>Plasmodiophoridae</taxon>
        <taxon>Plasmodiophora</taxon>
    </lineage>
</organism>
<dbReference type="InterPro" id="IPR001623">
    <property type="entry name" value="DnaJ_domain"/>
</dbReference>
<sequence length="312" mass="34136">MGKNYYALLGVSRLASDVDIKRAFRKLALIWHPERNPTDATNARRKFDDICEAYTVLISLPTRAIYDLHGEDVLKRGQPDGQGGFQGAWAMKDSSEEVFSKFFGANNPFMVDAALLASGQQPSRALAPVEPIRVVLYVTLEEVYTGFLRTVTVTRQIVAPDQQTTLDQPVDLQVPIRPGMAAGTRVLFRGMGNQTLMHTGDIEVEVQLAPHPTYRRQGNDLIVRQSVYIADALGGGLVRVPMLDGRTLSVPIAQVVCAGSHKKIAGEGLVGPDGQRGDLFVEFNVTYPDQIPFDNKVAIRALLPAPIAPSRS</sequence>
<name>A0A0G4ISR3_PLABS</name>
<dbReference type="CDD" id="cd10747">
    <property type="entry name" value="DnaJ_C"/>
    <property type="match status" value="1"/>
</dbReference>
<dbReference type="Pfam" id="PF01556">
    <property type="entry name" value="DnaJ_C"/>
    <property type="match status" value="1"/>
</dbReference>
<dbReference type="OrthoDB" id="550424at2759"/>
<evidence type="ECO:0000313" key="5">
    <source>
        <dbReference type="Proteomes" id="UP000039324"/>
    </source>
</evidence>
<dbReference type="Gene3D" id="2.60.260.20">
    <property type="entry name" value="Urease metallochaperone UreE, N-terminal domain"/>
    <property type="match status" value="2"/>
</dbReference>
<geneLocation type="mitochondrion" evidence="4"/>
<dbReference type="GO" id="GO:0006457">
    <property type="term" value="P:protein folding"/>
    <property type="evidence" value="ECO:0007669"/>
    <property type="project" value="InterPro"/>
</dbReference>
<dbReference type="InterPro" id="IPR051339">
    <property type="entry name" value="DnaJ_subfamily_B"/>
</dbReference>
<dbReference type="Pfam" id="PF00226">
    <property type="entry name" value="DnaJ"/>
    <property type="match status" value="1"/>
</dbReference>
<reference evidence="3 5" key="1">
    <citation type="submission" date="2015-02" db="EMBL/GenBank/DDBJ databases">
        <authorList>
            <person name="Chooi Y.-H."/>
        </authorList>
    </citation>
    <scope>NUCLEOTIDE SEQUENCE [LARGE SCALE GENOMIC DNA]</scope>
    <source>
        <strain evidence="3">E3</strain>
    </source>
</reference>
<evidence type="ECO:0000259" key="2">
    <source>
        <dbReference type="PROSITE" id="PS50076"/>
    </source>
</evidence>
<dbReference type="GO" id="GO:0005829">
    <property type="term" value="C:cytosol"/>
    <property type="evidence" value="ECO:0007669"/>
    <property type="project" value="TreeGrafter"/>
</dbReference>
<dbReference type="EMBL" id="OVEO01000003">
    <property type="protein sequence ID" value="SPQ95257.1"/>
    <property type="molecule type" value="Genomic_DNA"/>
</dbReference>
<dbReference type="Gene3D" id="1.10.287.110">
    <property type="entry name" value="DnaJ domain"/>
    <property type="match status" value="1"/>
</dbReference>
<dbReference type="STRING" id="37360.A0A0G4ISR3"/>
<evidence type="ECO:0000313" key="4">
    <source>
        <dbReference type="EMBL" id="SPQ95257.1"/>
    </source>
</evidence>
<dbReference type="Proteomes" id="UP000039324">
    <property type="component" value="Unassembled WGS sequence"/>
</dbReference>
<dbReference type="PANTHER" id="PTHR24078">
    <property type="entry name" value="DNAJ HOMOLOG SUBFAMILY C MEMBER"/>
    <property type="match status" value="1"/>
</dbReference>
<dbReference type="InterPro" id="IPR002939">
    <property type="entry name" value="DnaJ_C"/>
</dbReference>
<dbReference type="Proteomes" id="UP000290189">
    <property type="component" value="Unassembled WGS sequence"/>
</dbReference>
<dbReference type="PANTHER" id="PTHR24078:SF553">
    <property type="entry name" value="DNAJ HOMOLOG SUBFAMILY B MEMBER 5"/>
    <property type="match status" value="1"/>
</dbReference>
<keyword evidence="4" id="KW-0496">Mitochondrion</keyword>
<dbReference type="CDD" id="cd06257">
    <property type="entry name" value="DnaJ"/>
    <property type="match status" value="1"/>
</dbReference>
<proteinExistence type="predicted"/>
<dbReference type="GO" id="GO:0051082">
    <property type="term" value="F:unfolded protein binding"/>
    <property type="evidence" value="ECO:0007669"/>
    <property type="project" value="InterPro"/>
</dbReference>
<dbReference type="SMART" id="SM00271">
    <property type="entry name" value="DnaJ"/>
    <property type="match status" value="1"/>
</dbReference>
<dbReference type="OMA" id="GDAHETF"/>
<accession>A0A0G4ISR3</accession>
<dbReference type="SUPFAM" id="SSF46565">
    <property type="entry name" value="Chaperone J-domain"/>
    <property type="match status" value="1"/>
</dbReference>
<dbReference type="PROSITE" id="PS50076">
    <property type="entry name" value="DNAJ_2"/>
    <property type="match status" value="1"/>
</dbReference>
<reference evidence="4 6" key="2">
    <citation type="submission" date="2018-03" db="EMBL/GenBank/DDBJ databases">
        <authorList>
            <person name="Fogelqvist J."/>
        </authorList>
    </citation>
    <scope>NUCLEOTIDE SEQUENCE [LARGE SCALE GENOMIC DNA]</scope>
</reference>
<dbReference type="AlphaFoldDB" id="A0A0G4ISR3"/>
<dbReference type="EMBL" id="CDSF01000083">
    <property type="protein sequence ID" value="CEO98174.1"/>
    <property type="molecule type" value="Genomic_DNA"/>
</dbReference>